<organism evidence="1 2">
    <name type="scientific">Armadillidium nasatum</name>
    <dbReference type="NCBI Taxonomy" id="96803"/>
    <lineage>
        <taxon>Eukaryota</taxon>
        <taxon>Metazoa</taxon>
        <taxon>Ecdysozoa</taxon>
        <taxon>Arthropoda</taxon>
        <taxon>Crustacea</taxon>
        <taxon>Multicrustacea</taxon>
        <taxon>Malacostraca</taxon>
        <taxon>Eumalacostraca</taxon>
        <taxon>Peracarida</taxon>
        <taxon>Isopoda</taxon>
        <taxon>Oniscidea</taxon>
        <taxon>Crinocheta</taxon>
        <taxon>Armadillidiidae</taxon>
        <taxon>Armadillidium</taxon>
    </lineage>
</organism>
<dbReference type="GO" id="GO:0016791">
    <property type="term" value="F:phosphatase activity"/>
    <property type="evidence" value="ECO:0007669"/>
    <property type="project" value="UniProtKB-ARBA"/>
</dbReference>
<evidence type="ECO:0000313" key="2">
    <source>
        <dbReference type="Proteomes" id="UP000326759"/>
    </source>
</evidence>
<reference evidence="1 2" key="1">
    <citation type="journal article" date="2019" name="PLoS Biol.">
        <title>Sex chromosomes control vertical transmission of feminizing Wolbachia symbionts in an isopod.</title>
        <authorList>
            <person name="Becking T."/>
            <person name="Chebbi M.A."/>
            <person name="Giraud I."/>
            <person name="Moumen B."/>
            <person name="Laverre T."/>
            <person name="Caubet Y."/>
            <person name="Peccoud J."/>
            <person name="Gilbert C."/>
            <person name="Cordaux R."/>
        </authorList>
    </citation>
    <scope>NUCLEOTIDE SEQUENCE [LARGE SCALE GENOMIC DNA]</scope>
    <source>
        <strain evidence="1">ANa2</strain>
        <tissue evidence="1">Whole body excluding digestive tract and cuticle</tissue>
    </source>
</reference>
<dbReference type="SUPFAM" id="SSF53254">
    <property type="entry name" value="Phosphoglycerate mutase-like"/>
    <property type="match status" value="1"/>
</dbReference>
<accession>A0A5N5TEN8</accession>
<dbReference type="InterPro" id="IPR029033">
    <property type="entry name" value="His_PPase_superfam"/>
</dbReference>
<dbReference type="Gene3D" id="3.40.50.1240">
    <property type="entry name" value="Phosphoglycerate mutase-like"/>
    <property type="match status" value="1"/>
</dbReference>
<dbReference type="AlphaFoldDB" id="A0A5N5TEN8"/>
<keyword evidence="2" id="KW-1185">Reference proteome</keyword>
<gene>
    <name evidence="1" type="primary">Acpp</name>
    <name evidence="1" type="ORF">Anas_11822</name>
</gene>
<protein>
    <submittedName>
        <fullName evidence="1">Prostatic acid phosphatase</fullName>
    </submittedName>
</protein>
<comment type="caution">
    <text evidence="1">The sequence shown here is derived from an EMBL/GenBank/DDBJ whole genome shotgun (WGS) entry which is preliminary data.</text>
</comment>
<proteinExistence type="predicted"/>
<dbReference type="EMBL" id="SEYY01002022">
    <property type="protein sequence ID" value="KAB7504991.1"/>
    <property type="molecule type" value="Genomic_DNA"/>
</dbReference>
<evidence type="ECO:0000313" key="1">
    <source>
        <dbReference type="EMBL" id="KAB7504991.1"/>
    </source>
</evidence>
<dbReference type="Proteomes" id="UP000326759">
    <property type="component" value="Unassembled WGS sequence"/>
</dbReference>
<dbReference type="OrthoDB" id="10257284at2759"/>
<name>A0A5N5TEN8_9CRUS</name>
<sequence length="85" mass="9925">MTQLFLSLLNSMGVYNHIRPPYASAVMIELHQIGKDYFVKIYYQNDNTFVNPPQELTVPGCSFECPLQDWTELLNDVIPDDWEKE</sequence>